<dbReference type="InterPro" id="IPR036890">
    <property type="entry name" value="HATPase_C_sf"/>
</dbReference>
<evidence type="ECO:0000256" key="11">
    <source>
        <dbReference type="ARBA" id="ARBA00023136"/>
    </source>
</evidence>
<dbReference type="InterPro" id="IPR003661">
    <property type="entry name" value="HisK_dim/P_dom"/>
</dbReference>
<dbReference type="InterPro" id="IPR001789">
    <property type="entry name" value="Sig_transdc_resp-reg_receiver"/>
</dbReference>
<dbReference type="EMBL" id="VBTY01000014">
    <property type="protein sequence ID" value="MDG3493553.1"/>
    <property type="molecule type" value="Genomic_DNA"/>
</dbReference>
<keyword evidence="16" id="KW-1185">Reference proteome</keyword>
<comment type="subcellular location">
    <subcellularLocation>
        <location evidence="2">Cell membrane</location>
    </subcellularLocation>
</comment>
<dbReference type="Gene3D" id="3.30.565.10">
    <property type="entry name" value="Histidine kinase-like ATPase, C-terminal domain"/>
    <property type="match status" value="1"/>
</dbReference>
<dbReference type="InterPro" id="IPR050736">
    <property type="entry name" value="Sensor_HK_Regulatory"/>
</dbReference>
<keyword evidence="6" id="KW-0808">Transferase</keyword>
<evidence type="ECO:0000313" key="16">
    <source>
        <dbReference type="Proteomes" id="UP001152872"/>
    </source>
</evidence>
<protein>
    <recommendedName>
        <fullName evidence="3">histidine kinase</fullName>
        <ecNumber evidence="3">2.7.13.3</ecNumber>
    </recommendedName>
</protein>
<keyword evidence="7" id="KW-0547">Nucleotide-binding</keyword>
<dbReference type="SMART" id="SM00387">
    <property type="entry name" value="HATPase_c"/>
    <property type="match status" value="1"/>
</dbReference>
<dbReference type="FunFam" id="3.30.565.10:FF:000023">
    <property type="entry name" value="PAS domain-containing sensor histidine kinase"/>
    <property type="match status" value="1"/>
</dbReference>
<dbReference type="InterPro" id="IPR003594">
    <property type="entry name" value="HATPase_dom"/>
</dbReference>
<dbReference type="SMART" id="SM00448">
    <property type="entry name" value="REC"/>
    <property type="match status" value="1"/>
</dbReference>
<dbReference type="SMART" id="SM00388">
    <property type="entry name" value="HisKA"/>
    <property type="match status" value="1"/>
</dbReference>
<dbReference type="AlphaFoldDB" id="A0A9X4M4G9"/>
<dbReference type="PANTHER" id="PTHR43711:SF31">
    <property type="entry name" value="HISTIDINE KINASE"/>
    <property type="match status" value="1"/>
</dbReference>
<evidence type="ECO:0000256" key="12">
    <source>
        <dbReference type="PROSITE-ProRule" id="PRU00169"/>
    </source>
</evidence>
<dbReference type="GO" id="GO:0000155">
    <property type="term" value="F:phosphorelay sensor kinase activity"/>
    <property type="evidence" value="ECO:0007669"/>
    <property type="project" value="InterPro"/>
</dbReference>
<dbReference type="InterPro" id="IPR005467">
    <property type="entry name" value="His_kinase_dom"/>
</dbReference>
<evidence type="ECO:0000313" key="15">
    <source>
        <dbReference type="EMBL" id="MDG3493553.1"/>
    </source>
</evidence>
<organism evidence="15 16">
    <name type="scientific">Pseudanabaena catenata USMAC16</name>
    <dbReference type="NCBI Taxonomy" id="1855837"/>
    <lineage>
        <taxon>Bacteria</taxon>
        <taxon>Bacillati</taxon>
        <taxon>Cyanobacteriota</taxon>
        <taxon>Cyanophyceae</taxon>
        <taxon>Pseudanabaenales</taxon>
        <taxon>Pseudanabaenaceae</taxon>
        <taxon>Pseudanabaena</taxon>
    </lineage>
</organism>
<evidence type="ECO:0000256" key="8">
    <source>
        <dbReference type="ARBA" id="ARBA00022777"/>
    </source>
</evidence>
<dbReference type="RefSeq" id="WP_009625593.1">
    <property type="nucleotide sequence ID" value="NZ_VBTY01000014.1"/>
</dbReference>
<dbReference type="PROSITE" id="PS50110">
    <property type="entry name" value="RESPONSE_REGULATORY"/>
    <property type="match status" value="1"/>
</dbReference>
<dbReference type="PROSITE" id="PS50109">
    <property type="entry name" value="HIS_KIN"/>
    <property type="match status" value="1"/>
</dbReference>
<dbReference type="SUPFAM" id="SSF52172">
    <property type="entry name" value="CheY-like"/>
    <property type="match status" value="1"/>
</dbReference>
<accession>A0A9X4M4G9</accession>
<keyword evidence="5 12" id="KW-0597">Phosphoprotein</keyword>
<keyword evidence="11" id="KW-0472">Membrane</keyword>
<gene>
    <name evidence="15" type="ORF">FEV09_03185</name>
</gene>
<dbReference type="GO" id="GO:0005886">
    <property type="term" value="C:plasma membrane"/>
    <property type="evidence" value="ECO:0007669"/>
    <property type="project" value="UniProtKB-SubCell"/>
</dbReference>
<dbReference type="Pfam" id="PF00072">
    <property type="entry name" value="Response_reg"/>
    <property type="match status" value="1"/>
</dbReference>
<dbReference type="GO" id="GO:0005524">
    <property type="term" value="F:ATP binding"/>
    <property type="evidence" value="ECO:0007669"/>
    <property type="project" value="UniProtKB-KW"/>
</dbReference>
<dbReference type="Gene3D" id="3.40.50.2300">
    <property type="match status" value="1"/>
</dbReference>
<dbReference type="CDD" id="cd00082">
    <property type="entry name" value="HisKA"/>
    <property type="match status" value="1"/>
</dbReference>
<feature type="domain" description="Histidine kinase" evidence="13">
    <location>
        <begin position="141"/>
        <end position="371"/>
    </location>
</feature>
<evidence type="ECO:0000256" key="7">
    <source>
        <dbReference type="ARBA" id="ARBA00022741"/>
    </source>
</evidence>
<dbReference type="PRINTS" id="PR00344">
    <property type="entry name" value="BCTRLSENSOR"/>
</dbReference>
<comment type="catalytic activity">
    <reaction evidence="1">
        <text>ATP + protein L-histidine = ADP + protein N-phospho-L-histidine.</text>
        <dbReference type="EC" id="2.7.13.3"/>
    </reaction>
</comment>
<dbReference type="CDD" id="cd17534">
    <property type="entry name" value="REC_DC-like"/>
    <property type="match status" value="1"/>
</dbReference>
<proteinExistence type="predicted"/>
<name>A0A9X4M4G9_9CYAN</name>
<keyword evidence="8 15" id="KW-0418">Kinase</keyword>
<evidence type="ECO:0000256" key="1">
    <source>
        <dbReference type="ARBA" id="ARBA00000085"/>
    </source>
</evidence>
<evidence type="ECO:0000259" key="13">
    <source>
        <dbReference type="PROSITE" id="PS50109"/>
    </source>
</evidence>
<evidence type="ECO:0000256" key="6">
    <source>
        <dbReference type="ARBA" id="ARBA00022679"/>
    </source>
</evidence>
<feature type="domain" description="Response regulatory" evidence="14">
    <location>
        <begin position="4"/>
        <end position="119"/>
    </location>
</feature>
<evidence type="ECO:0000256" key="4">
    <source>
        <dbReference type="ARBA" id="ARBA00022475"/>
    </source>
</evidence>
<evidence type="ECO:0000256" key="10">
    <source>
        <dbReference type="ARBA" id="ARBA00023012"/>
    </source>
</evidence>
<dbReference type="EC" id="2.7.13.3" evidence="3"/>
<evidence type="ECO:0000256" key="9">
    <source>
        <dbReference type="ARBA" id="ARBA00022840"/>
    </source>
</evidence>
<evidence type="ECO:0000256" key="2">
    <source>
        <dbReference type="ARBA" id="ARBA00004236"/>
    </source>
</evidence>
<comment type="caution">
    <text evidence="15">The sequence shown here is derived from an EMBL/GenBank/DDBJ whole genome shotgun (WGS) entry which is preliminary data.</text>
</comment>
<keyword evidence="9" id="KW-0067">ATP-binding</keyword>
<dbReference type="InterPro" id="IPR004358">
    <property type="entry name" value="Sig_transdc_His_kin-like_C"/>
</dbReference>
<evidence type="ECO:0000256" key="3">
    <source>
        <dbReference type="ARBA" id="ARBA00012438"/>
    </source>
</evidence>
<dbReference type="SUPFAM" id="SSF55874">
    <property type="entry name" value="ATPase domain of HSP90 chaperone/DNA topoisomerase II/histidine kinase"/>
    <property type="match status" value="1"/>
</dbReference>
<keyword evidence="4" id="KW-1003">Cell membrane</keyword>
<dbReference type="InterPro" id="IPR011006">
    <property type="entry name" value="CheY-like_superfamily"/>
</dbReference>
<dbReference type="Pfam" id="PF02518">
    <property type="entry name" value="HATPase_c"/>
    <property type="match status" value="1"/>
</dbReference>
<evidence type="ECO:0000259" key="14">
    <source>
        <dbReference type="PROSITE" id="PS50110"/>
    </source>
</evidence>
<evidence type="ECO:0000256" key="5">
    <source>
        <dbReference type="ARBA" id="ARBA00022553"/>
    </source>
</evidence>
<keyword evidence="10" id="KW-0902">Two-component regulatory system</keyword>
<dbReference type="Gene3D" id="1.10.287.130">
    <property type="match status" value="1"/>
</dbReference>
<feature type="modified residue" description="4-aspartylphosphate" evidence="12">
    <location>
        <position position="54"/>
    </location>
</feature>
<dbReference type="Proteomes" id="UP001152872">
    <property type="component" value="Unassembled WGS sequence"/>
</dbReference>
<dbReference type="Pfam" id="PF00512">
    <property type="entry name" value="HisKA"/>
    <property type="match status" value="1"/>
</dbReference>
<sequence length="385" mass="42778">MSIPVIIVEDERLVAQDIAQILRDEGYTICAIAVDAQTAIQKILEYSPKLVLLDIRIKGDIDGIKLAQFIQSFCDIPVVYLTAFSDAETLKRAQSTNPMGYVVKPFRQEQLLSTLAIALTTHRAQNDEQKETTLKEKLLSVVSHELRTPLNAILGFSDCLKEEVFGSINPKQLEAIQVINSSGDHLLNLVNNMIDLSMLEAGEFKLTIEPMSLASLCQTCLGCVAKIAAPKRIKIESKIQEGIPSMILDERRIFQALMHLLNNAVKFTPENGHIILELTCENQREYQRESNFTTPVRISVTDSGIGIAKEDLHRIFQPFKQVDTGYSRKYDGMGLGLTFVKKIIELHGGSIEATSELGVGSRFTIILPCNDLSSNQTSELSFTAH</sequence>
<reference evidence="15" key="1">
    <citation type="submission" date="2019-05" db="EMBL/GenBank/DDBJ databases">
        <title>Whole genome sequencing of Pseudanabaena catenata USMAC16.</title>
        <authorList>
            <person name="Khan Z."/>
            <person name="Omar W.M."/>
            <person name="Convey P."/>
            <person name="Merican F."/>
            <person name="Najimudin N."/>
        </authorList>
    </citation>
    <scope>NUCLEOTIDE SEQUENCE</scope>
    <source>
        <strain evidence="15">USMAC16</strain>
    </source>
</reference>
<dbReference type="CDD" id="cd16922">
    <property type="entry name" value="HATPase_EvgS-ArcB-TorS-like"/>
    <property type="match status" value="1"/>
</dbReference>
<dbReference type="PANTHER" id="PTHR43711">
    <property type="entry name" value="TWO-COMPONENT HISTIDINE KINASE"/>
    <property type="match status" value="1"/>
</dbReference>